<keyword evidence="2" id="KW-1133">Transmembrane helix</keyword>
<feature type="region of interest" description="Disordered" evidence="1">
    <location>
        <begin position="223"/>
        <end position="245"/>
    </location>
</feature>
<feature type="transmembrane region" description="Helical" evidence="2">
    <location>
        <begin position="191"/>
        <end position="208"/>
    </location>
</feature>
<dbReference type="Proteomes" id="UP000605990">
    <property type="component" value="Unassembled WGS sequence"/>
</dbReference>
<evidence type="ECO:0000256" key="2">
    <source>
        <dbReference type="SAM" id="Phobius"/>
    </source>
</evidence>
<feature type="compositionally biased region" description="Gly residues" evidence="1">
    <location>
        <begin position="235"/>
        <end position="245"/>
    </location>
</feature>
<accession>A0ABR7IWR1</accession>
<evidence type="ECO:0000256" key="1">
    <source>
        <dbReference type="SAM" id="MobiDB-lite"/>
    </source>
</evidence>
<gene>
    <name evidence="3" type="ORF">H8R27_04830</name>
</gene>
<organism evidence="3 4">
    <name type="scientific">Flavobacterium bernardetii</name>
    <dbReference type="NCBI Taxonomy" id="2813823"/>
    <lineage>
        <taxon>Bacteria</taxon>
        <taxon>Pseudomonadati</taxon>
        <taxon>Bacteroidota</taxon>
        <taxon>Flavobacteriia</taxon>
        <taxon>Flavobacteriales</taxon>
        <taxon>Flavobacteriaceae</taxon>
        <taxon>Flavobacterium</taxon>
    </lineage>
</organism>
<keyword evidence="2" id="KW-0812">Transmembrane</keyword>
<evidence type="ECO:0008006" key="5">
    <source>
        <dbReference type="Google" id="ProtNLM"/>
    </source>
</evidence>
<reference evidence="3 4" key="1">
    <citation type="submission" date="2020-08" db="EMBL/GenBank/DDBJ databases">
        <title>Description of novel Flavobacterium F-408 isolate.</title>
        <authorList>
            <person name="Saticioglu I.B."/>
            <person name="Duman M."/>
            <person name="Altun S."/>
        </authorList>
    </citation>
    <scope>NUCLEOTIDE SEQUENCE [LARGE SCALE GENOMIC DNA]</scope>
    <source>
        <strain evidence="3 4">F-408</strain>
    </source>
</reference>
<name>A0ABR7IWR1_9FLAO</name>
<comment type="caution">
    <text evidence="3">The sequence shown here is derived from an EMBL/GenBank/DDBJ whole genome shotgun (WGS) entry which is preliminary data.</text>
</comment>
<protein>
    <recommendedName>
        <fullName evidence="5">TIGR04222 domain-containing membrane protein</fullName>
    </recommendedName>
</protein>
<sequence length="245" mass="28017">MIKEQKLLWEKITQFKIDDENSDFTFSKRLARENNWSLEYSKKVIDEYKKFIFLCCVTKTGVTPSDQVDQAWHLHLTYTKSYWIDFCKNTLEKEIHHNPTKGGKSEATKFDDFYSKTKEDYKTLFEKEPPIEIWPSNENRFSEIDFKRINTQKNWIIKKPTLSERNRYLTLFFLLTSTFLIQATFLDDDRISAIILILLFISIVYNQVKKNGGSGCSSGCSTSSGDSGCSSSGCSGCGGGCGGGD</sequence>
<evidence type="ECO:0000313" key="4">
    <source>
        <dbReference type="Proteomes" id="UP000605990"/>
    </source>
</evidence>
<proteinExistence type="predicted"/>
<dbReference type="EMBL" id="JACRUN010000002">
    <property type="protein sequence ID" value="MBC5834205.1"/>
    <property type="molecule type" value="Genomic_DNA"/>
</dbReference>
<feature type="compositionally biased region" description="Low complexity" evidence="1">
    <location>
        <begin position="223"/>
        <end position="234"/>
    </location>
</feature>
<evidence type="ECO:0000313" key="3">
    <source>
        <dbReference type="EMBL" id="MBC5834205.1"/>
    </source>
</evidence>
<dbReference type="RefSeq" id="WP_187003001.1">
    <property type="nucleotide sequence ID" value="NZ_JAANOQ010000003.1"/>
</dbReference>
<feature type="transmembrane region" description="Helical" evidence="2">
    <location>
        <begin position="168"/>
        <end position="185"/>
    </location>
</feature>
<keyword evidence="4" id="KW-1185">Reference proteome</keyword>
<keyword evidence="2" id="KW-0472">Membrane</keyword>